<gene>
    <name evidence="1" type="ORF">NONO_c74860</name>
</gene>
<dbReference type="OrthoDB" id="4552184at2"/>
<dbReference type="Proteomes" id="UP000019150">
    <property type="component" value="Chromosome"/>
</dbReference>
<dbReference type="KEGG" id="nno:NONO_c74860"/>
<evidence type="ECO:0000313" key="1">
    <source>
        <dbReference type="EMBL" id="AHH22241.1"/>
    </source>
</evidence>
<proteinExistence type="predicted"/>
<dbReference type="STRING" id="1415166.NONO_c74860"/>
<dbReference type="RefSeq" id="WP_148307094.1">
    <property type="nucleotide sequence ID" value="NZ_CP006850.1"/>
</dbReference>
<sequence length="116" mass="13205">MLFSPLDDALLVPPGICGLAQADLAHDLMRRHRDCRAERCAWKQVAYRTLVQLGRIEPPNSSSRERAHRHGIEFPYRSDVYGVRERTEATAETFQQVLDGLKALANDMSPNDSRDR</sequence>
<dbReference type="eggNOG" id="ENOG503264F">
    <property type="taxonomic scope" value="Bacteria"/>
</dbReference>
<keyword evidence="2" id="KW-1185">Reference proteome</keyword>
<reference evidence="1 2" key="1">
    <citation type="journal article" date="2014" name="Appl. Environ. Microbiol.">
        <title>Insights into the Microbial Degradation of Rubber and Gutta-Percha by Analysis of the Complete Genome of Nocardia nova SH22a.</title>
        <authorList>
            <person name="Luo Q."/>
            <person name="Hiessl S."/>
            <person name="Poehlein A."/>
            <person name="Daniel R."/>
            <person name="Steinbuchel A."/>
        </authorList>
    </citation>
    <scope>NUCLEOTIDE SEQUENCE [LARGE SCALE GENOMIC DNA]</scope>
    <source>
        <strain evidence="1">SH22a</strain>
    </source>
</reference>
<dbReference type="AlphaFoldDB" id="W5TYC2"/>
<organism evidence="1 2">
    <name type="scientific">Nocardia nova SH22a</name>
    <dbReference type="NCBI Taxonomy" id="1415166"/>
    <lineage>
        <taxon>Bacteria</taxon>
        <taxon>Bacillati</taxon>
        <taxon>Actinomycetota</taxon>
        <taxon>Actinomycetes</taxon>
        <taxon>Mycobacteriales</taxon>
        <taxon>Nocardiaceae</taxon>
        <taxon>Nocardia</taxon>
    </lineage>
</organism>
<evidence type="ECO:0000313" key="2">
    <source>
        <dbReference type="Proteomes" id="UP000019150"/>
    </source>
</evidence>
<protein>
    <submittedName>
        <fullName evidence="1">Uncharacterized protein</fullName>
    </submittedName>
</protein>
<name>W5TYC2_9NOCA</name>
<dbReference type="EMBL" id="CP006850">
    <property type="protein sequence ID" value="AHH22241.1"/>
    <property type="molecule type" value="Genomic_DNA"/>
</dbReference>
<dbReference type="HOGENOM" id="CLU_2094299_0_0_11"/>
<accession>W5TYC2</accession>